<dbReference type="SUPFAM" id="SSF53850">
    <property type="entry name" value="Periplasmic binding protein-like II"/>
    <property type="match status" value="1"/>
</dbReference>
<evidence type="ECO:0000256" key="3">
    <source>
        <dbReference type="PIRSR" id="PIRSR002825-1"/>
    </source>
</evidence>
<comment type="similarity">
    <text evidence="1">Belongs to the bacterial solute-binding protein 1 family.</text>
</comment>
<dbReference type="PANTHER" id="PTHR30006">
    <property type="entry name" value="THIAMINE-BINDING PERIPLASMIC PROTEIN-RELATED"/>
    <property type="match status" value="1"/>
</dbReference>
<keyword evidence="3" id="KW-0408">Iron</keyword>
<feature type="signal peptide" evidence="4">
    <location>
        <begin position="1"/>
        <end position="21"/>
    </location>
</feature>
<feature type="binding site" evidence="3">
    <location>
        <position position="219"/>
    </location>
    <ligand>
        <name>Fe cation</name>
        <dbReference type="ChEBI" id="CHEBI:24875"/>
    </ligand>
</feature>
<reference evidence="6" key="1">
    <citation type="submission" date="2012-12" db="EMBL/GenBank/DDBJ databases">
        <title>Genome Sequence of Photobacterium leiognathi lrivu.4.1.</title>
        <authorList>
            <person name="Urbanczyk H."/>
            <person name="Ogura Y."/>
            <person name="Hayashi T."/>
            <person name="Dunlap P.V."/>
        </authorList>
    </citation>
    <scope>NUCLEOTIDE SEQUENCE [LARGE SCALE GENOMIC DNA]</scope>
    <source>
        <strain evidence="6">lrivu.4.1</strain>
    </source>
</reference>
<dbReference type="Proteomes" id="UP000030675">
    <property type="component" value="Unassembled WGS sequence"/>
</dbReference>
<dbReference type="AlphaFoldDB" id="A0A0U1P8K6"/>
<name>A0A0U1P8K6_PHOLE</name>
<proteinExistence type="inferred from homology"/>
<evidence type="ECO:0000313" key="6">
    <source>
        <dbReference type="Proteomes" id="UP000030675"/>
    </source>
</evidence>
<evidence type="ECO:0000256" key="1">
    <source>
        <dbReference type="ARBA" id="ARBA00008520"/>
    </source>
</evidence>
<dbReference type="PIRSF" id="PIRSF002825">
    <property type="entry name" value="CfbpA"/>
    <property type="match status" value="1"/>
</dbReference>
<accession>A0A0U1P8K6</accession>
<sequence>MKKLLAPAILMGLAAPQVATAAEEVNVYSYRQPFLVEPMFNEFTKETGIKVNVKFAKQGIAEKLQQEGEYSPADVVLTTDISRLVELSDKKLVQSVDSKVIDSNVPAQFRDNEDEWFALTLRSRNVYSSKDRVGKLPASFDYSDLAKPEWKGKICTRSGKHPYNVSLVSSMIAHYGEAETKVWLEGVKANLARKPQGNDRAQVQAVKEGLCDLAIGNSYYLGKMVNDENQKAWAEAVYINFPGQESKGTHVNVSGMAMAKYAPNKDNALKLMEFLTSDKAQEMYAEVNYEYPVKDGVKRSELVASWGDFKADDVSLDEIAQYHNSATKLLDEVKFDL</sequence>
<dbReference type="CDD" id="cd13542">
    <property type="entry name" value="PBP2_FutA1_ilke"/>
    <property type="match status" value="1"/>
</dbReference>
<keyword evidence="3" id="KW-0479">Metal-binding</keyword>
<gene>
    <name evidence="5" type="ORF">PLEI_2499</name>
</gene>
<keyword evidence="2 4" id="KW-0732">Signal</keyword>
<feature type="binding site" evidence="3">
    <location>
        <position position="220"/>
    </location>
    <ligand>
        <name>Fe cation</name>
        <dbReference type="ChEBI" id="CHEBI:24875"/>
    </ligand>
</feature>
<evidence type="ECO:0000313" key="5">
    <source>
        <dbReference type="EMBL" id="GAD30843.1"/>
    </source>
</evidence>
<dbReference type="PANTHER" id="PTHR30006:SF15">
    <property type="entry name" value="IRON-UTILIZATION PERIPLASMIC PROTEIN"/>
    <property type="match status" value="1"/>
</dbReference>
<dbReference type="EMBL" id="DF196819">
    <property type="protein sequence ID" value="GAD30843.1"/>
    <property type="molecule type" value="Genomic_DNA"/>
</dbReference>
<evidence type="ECO:0000256" key="2">
    <source>
        <dbReference type="ARBA" id="ARBA00022729"/>
    </source>
</evidence>
<dbReference type="GO" id="GO:0030288">
    <property type="term" value="C:outer membrane-bounded periplasmic space"/>
    <property type="evidence" value="ECO:0007669"/>
    <property type="project" value="TreeGrafter"/>
</dbReference>
<feature type="chain" id="PRO_5006712664" evidence="4">
    <location>
        <begin position="22"/>
        <end position="337"/>
    </location>
</feature>
<dbReference type="Pfam" id="PF01547">
    <property type="entry name" value="SBP_bac_1"/>
    <property type="match status" value="1"/>
</dbReference>
<evidence type="ECO:0000256" key="4">
    <source>
        <dbReference type="SAM" id="SignalP"/>
    </source>
</evidence>
<dbReference type="InterPro" id="IPR006059">
    <property type="entry name" value="SBP"/>
</dbReference>
<dbReference type="RefSeq" id="WP_023933599.1">
    <property type="nucleotide sequence ID" value="NZ_DF196819.1"/>
</dbReference>
<dbReference type="eggNOG" id="COG1840">
    <property type="taxonomic scope" value="Bacteria"/>
</dbReference>
<organism evidence="5 6">
    <name type="scientific">Photobacterium leiognathi lrivu.4.1</name>
    <dbReference type="NCBI Taxonomy" id="1248232"/>
    <lineage>
        <taxon>Bacteria</taxon>
        <taxon>Pseudomonadati</taxon>
        <taxon>Pseudomonadota</taxon>
        <taxon>Gammaproteobacteria</taxon>
        <taxon>Vibrionales</taxon>
        <taxon>Vibrionaceae</taxon>
        <taxon>Photobacterium</taxon>
    </lineage>
</organism>
<dbReference type="InterPro" id="IPR026045">
    <property type="entry name" value="Ferric-bd"/>
</dbReference>
<protein>
    <submittedName>
        <fullName evidence="5">Iron binding protein FbpA</fullName>
    </submittedName>
</protein>
<dbReference type="HOGENOM" id="CLU_026974_2_1_6"/>
<dbReference type="Gene3D" id="3.40.190.10">
    <property type="entry name" value="Periplasmic binding protein-like II"/>
    <property type="match status" value="2"/>
</dbReference>
<dbReference type="GO" id="GO:0046872">
    <property type="term" value="F:metal ion binding"/>
    <property type="evidence" value="ECO:0007669"/>
    <property type="project" value="UniProtKB-KW"/>
</dbReference>